<comment type="caution">
    <text evidence="2">The sequence shown here is derived from an EMBL/GenBank/DDBJ whole genome shotgun (WGS) entry which is preliminary data.</text>
</comment>
<protein>
    <submittedName>
        <fullName evidence="2">Uncharacterized protein</fullName>
    </submittedName>
</protein>
<accession>A0A9J6A250</accession>
<evidence type="ECO:0000256" key="1">
    <source>
        <dbReference type="SAM" id="MobiDB-lite"/>
    </source>
</evidence>
<feature type="compositionally biased region" description="Polar residues" evidence="1">
    <location>
        <begin position="64"/>
        <end position="75"/>
    </location>
</feature>
<reference evidence="2 3" key="1">
    <citation type="submission" date="2020-09" db="EMBL/GenBank/DDBJ databases">
        <title>De no assembly of potato wild relative species, Solanum commersonii.</title>
        <authorList>
            <person name="Cho K."/>
        </authorList>
    </citation>
    <scope>NUCLEOTIDE SEQUENCE [LARGE SCALE GENOMIC DNA]</scope>
    <source>
        <strain evidence="2">LZ3.2</strain>
        <tissue evidence="2">Leaf</tissue>
    </source>
</reference>
<organism evidence="2 3">
    <name type="scientific">Solanum commersonii</name>
    <name type="common">Commerson's wild potato</name>
    <name type="synonym">Commerson's nightshade</name>
    <dbReference type="NCBI Taxonomy" id="4109"/>
    <lineage>
        <taxon>Eukaryota</taxon>
        <taxon>Viridiplantae</taxon>
        <taxon>Streptophyta</taxon>
        <taxon>Embryophyta</taxon>
        <taxon>Tracheophyta</taxon>
        <taxon>Spermatophyta</taxon>
        <taxon>Magnoliopsida</taxon>
        <taxon>eudicotyledons</taxon>
        <taxon>Gunneridae</taxon>
        <taxon>Pentapetalae</taxon>
        <taxon>asterids</taxon>
        <taxon>lamiids</taxon>
        <taxon>Solanales</taxon>
        <taxon>Solanaceae</taxon>
        <taxon>Solanoideae</taxon>
        <taxon>Solaneae</taxon>
        <taxon>Solanum</taxon>
    </lineage>
</organism>
<dbReference type="Proteomes" id="UP000824120">
    <property type="component" value="Chromosome 3"/>
</dbReference>
<evidence type="ECO:0000313" key="2">
    <source>
        <dbReference type="EMBL" id="KAG5618520.1"/>
    </source>
</evidence>
<proteinExistence type="predicted"/>
<evidence type="ECO:0000313" key="3">
    <source>
        <dbReference type="Proteomes" id="UP000824120"/>
    </source>
</evidence>
<keyword evidence="3" id="KW-1185">Reference proteome</keyword>
<dbReference type="EMBL" id="JACXVP010000003">
    <property type="protein sequence ID" value="KAG5618520.1"/>
    <property type="molecule type" value="Genomic_DNA"/>
</dbReference>
<name>A0A9J6A250_SOLCO</name>
<dbReference type="AlphaFoldDB" id="A0A9J6A250"/>
<feature type="region of interest" description="Disordered" evidence="1">
    <location>
        <begin position="64"/>
        <end position="86"/>
    </location>
</feature>
<sequence length="86" mass="10163">MASKGRKRHCTMASVRMVERRPERERSTKRVLRKCCWIPHQARHSYLIHSQPPRLVTINVAKRPSTSLQEKSGSQGLKWPGRPWRY</sequence>
<gene>
    <name evidence="2" type="ORF">H5410_018344</name>
</gene>